<dbReference type="HOGENOM" id="CLU_094106_1_1_7"/>
<protein>
    <submittedName>
        <fullName evidence="10">Conserved uncharacterized SH3 domain protein</fullName>
    </submittedName>
</protein>
<dbReference type="STRING" id="651182.TOL2_C25080"/>
<proteinExistence type="predicted"/>
<evidence type="ECO:0000256" key="6">
    <source>
        <dbReference type="SAM" id="Coils"/>
    </source>
</evidence>
<keyword evidence="3 8" id="KW-0732">Signal</keyword>
<feature type="transmembrane region" description="Helical" evidence="7">
    <location>
        <begin position="202"/>
        <end position="220"/>
    </location>
</feature>
<dbReference type="AlphaFoldDB" id="K0N9N5"/>
<dbReference type="PROSITE" id="PS51781">
    <property type="entry name" value="SH3B"/>
    <property type="match status" value="1"/>
</dbReference>
<evidence type="ECO:0000256" key="1">
    <source>
        <dbReference type="ARBA" id="ARBA00004167"/>
    </source>
</evidence>
<keyword evidence="4 7" id="KW-1133">Transmembrane helix</keyword>
<evidence type="ECO:0000256" key="2">
    <source>
        <dbReference type="ARBA" id="ARBA00022692"/>
    </source>
</evidence>
<feature type="domain" description="SH3b" evidence="9">
    <location>
        <begin position="30"/>
        <end position="94"/>
    </location>
</feature>
<dbReference type="InterPro" id="IPR052354">
    <property type="entry name" value="Cell_Wall_Dynamics_Protein"/>
</dbReference>
<feature type="chain" id="PRO_5003835030" evidence="8">
    <location>
        <begin position="26"/>
        <end position="236"/>
    </location>
</feature>
<keyword evidence="5 7" id="KW-0472">Membrane</keyword>
<feature type="coiled-coil region" evidence="6">
    <location>
        <begin position="159"/>
        <end position="193"/>
    </location>
</feature>
<keyword evidence="11" id="KW-1185">Reference proteome</keyword>
<evidence type="ECO:0000256" key="8">
    <source>
        <dbReference type="SAM" id="SignalP"/>
    </source>
</evidence>
<dbReference type="Proteomes" id="UP000007347">
    <property type="component" value="Chromosome"/>
</dbReference>
<evidence type="ECO:0000259" key="9">
    <source>
        <dbReference type="PROSITE" id="PS51781"/>
    </source>
</evidence>
<evidence type="ECO:0000256" key="3">
    <source>
        <dbReference type="ARBA" id="ARBA00022729"/>
    </source>
</evidence>
<evidence type="ECO:0000256" key="4">
    <source>
        <dbReference type="ARBA" id="ARBA00022989"/>
    </source>
</evidence>
<dbReference type="InterPro" id="IPR016476">
    <property type="entry name" value="SH3_dom_pro"/>
</dbReference>
<dbReference type="PANTHER" id="PTHR34408">
    <property type="entry name" value="FAMILY PROTEIN, PUTATIVE-RELATED"/>
    <property type="match status" value="1"/>
</dbReference>
<dbReference type="NCBIfam" id="TIGR04211">
    <property type="entry name" value="SH3_and_anchor"/>
    <property type="match status" value="1"/>
</dbReference>
<keyword evidence="2 7" id="KW-0812">Transmembrane</keyword>
<dbReference type="Pfam" id="PF10482">
    <property type="entry name" value="CtIP_N"/>
    <property type="match status" value="1"/>
</dbReference>
<evidence type="ECO:0000313" key="10">
    <source>
        <dbReference type="EMBL" id="CCK80669.1"/>
    </source>
</evidence>
<organism evidence="10 11">
    <name type="scientific">Desulfobacula toluolica (strain DSM 7467 / Tol2)</name>
    <dbReference type="NCBI Taxonomy" id="651182"/>
    <lineage>
        <taxon>Bacteria</taxon>
        <taxon>Pseudomonadati</taxon>
        <taxon>Thermodesulfobacteriota</taxon>
        <taxon>Desulfobacteria</taxon>
        <taxon>Desulfobacterales</taxon>
        <taxon>Desulfobacteraceae</taxon>
        <taxon>Desulfobacula</taxon>
    </lineage>
</organism>
<dbReference type="Gene3D" id="2.30.30.40">
    <property type="entry name" value="SH3 Domains"/>
    <property type="match status" value="1"/>
</dbReference>
<comment type="subcellular location">
    <subcellularLocation>
        <location evidence="1">Membrane</location>
        <topology evidence="1">Single-pass membrane protein</topology>
    </subcellularLocation>
</comment>
<name>K0N9N5_DESTT</name>
<dbReference type="Pfam" id="PF08239">
    <property type="entry name" value="SH3_3"/>
    <property type="match status" value="1"/>
</dbReference>
<evidence type="ECO:0000256" key="7">
    <source>
        <dbReference type="SAM" id="Phobius"/>
    </source>
</evidence>
<keyword evidence="6" id="KW-0175">Coiled coil</keyword>
<feature type="signal peptide" evidence="8">
    <location>
        <begin position="1"/>
        <end position="25"/>
    </location>
</feature>
<accession>K0N9N5</accession>
<dbReference type="KEGG" id="dto:TOL2_C25080"/>
<dbReference type="InterPro" id="IPR003646">
    <property type="entry name" value="SH3-like_bac-type"/>
</dbReference>
<dbReference type="InterPro" id="IPR019518">
    <property type="entry name" value="CtIP_N"/>
</dbReference>
<dbReference type="EMBL" id="FO203503">
    <property type="protein sequence ID" value="CCK80669.1"/>
    <property type="molecule type" value="Genomic_DNA"/>
</dbReference>
<dbReference type="SMART" id="SM00287">
    <property type="entry name" value="SH3b"/>
    <property type="match status" value="1"/>
</dbReference>
<gene>
    <name evidence="10" type="ordered locus">TOL2_C25080</name>
</gene>
<sequence length="236" mass="26585">MEAQKNMKNFLFSLITLVLAVSAFAQTSLAQTGYVSDMLLLTFRQGPGNSYAVIKTIQSNTPVSIIEEKNGFYKVTLQSNETGWVDKRFIVFKQPKSIVLEQLKQENSSLQNKISQLKSSPQALEETIKQLEASLKTALDEKTKISHSFAENQKKYNTLIKQSGNIQKLINENKSLQKKNVTLTRDLETLKKNHKDRFKTSMIKWFLAGVGVLLLGWIIGKNISSQKRRSGSSLLG</sequence>
<dbReference type="GO" id="GO:0016020">
    <property type="term" value="C:membrane"/>
    <property type="evidence" value="ECO:0007669"/>
    <property type="project" value="UniProtKB-SubCell"/>
</dbReference>
<evidence type="ECO:0000313" key="11">
    <source>
        <dbReference type="Proteomes" id="UP000007347"/>
    </source>
</evidence>
<evidence type="ECO:0000256" key="5">
    <source>
        <dbReference type="ARBA" id="ARBA00023136"/>
    </source>
</evidence>
<reference evidence="10 11" key="1">
    <citation type="journal article" date="2013" name="Environ. Microbiol.">
        <title>Complete genome, catabolic sub-proteomes and key-metabolites of Desulfobacula toluolica Tol2, a marine, aromatic compound-degrading, sulfate-reducing bacterium.</title>
        <authorList>
            <person name="Wohlbrand L."/>
            <person name="Jacob J.H."/>
            <person name="Kube M."/>
            <person name="Mussmann M."/>
            <person name="Jarling R."/>
            <person name="Beck A."/>
            <person name="Amann R."/>
            <person name="Wilkes H."/>
            <person name="Reinhardt R."/>
            <person name="Rabus R."/>
        </authorList>
    </citation>
    <scope>NUCLEOTIDE SEQUENCE [LARGE SCALE GENOMIC DNA]</scope>
    <source>
        <strain evidence="11">DSM 7467 / Tol2</strain>
    </source>
</reference>